<feature type="transmembrane region" description="Helical" evidence="2">
    <location>
        <begin position="45"/>
        <end position="66"/>
    </location>
</feature>
<dbReference type="EMBL" id="BARW01020674">
    <property type="protein sequence ID" value="GAI94372.1"/>
    <property type="molecule type" value="Genomic_DNA"/>
</dbReference>
<name>X1SMS6_9ZZZZ</name>
<feature type="non-terminal residue" evidence="3">
    <location>
        <position position="1"/>
    </location>
</feature>
<keyword evidence="2" id="KW-1133">Transmembrane helix</keyword>
<evidence type="ECO:0000313" key="3">
    <source>
        <dbReference type="EMBL" id="GAI94372.1"/>
    </source>
</evidence>
<proteinExistence type="predicted"/>
<feature type="region of interest" description="Disordered" evidence="1">
    <location>
        <begin position="1"/>
        <end position="37"/>
    </location>
</feature>
<keyword evidence="2" id="KW-0472">Membrane</keyword>
<accession>X1SMS6</accession>
<feature type="compositionally biased region" description="Low complexity" evidence="1">
    <location>
        <begin position="13"/>
        <end position="34"/>
    </location>
</feature>
<feature type="compositionally biased region" description="Polar residues" evidence="1">
    <location>
        <begin position="1"/>
        <end position="10"/>
    </location>
</feature>
<protein>
    <submittedName>
        <fullName evidence="3">Uncharacterized protein</fullName>
    </submittedName>
</protein>
<evidence type="ECO:0000256" key="2">
    <source>
        <dbReference type="SAM" id="Phobius"/>
    </source>
</evidence>
<keyword evidence="2" id="KW-0812">Transmembrane</keyword>
<sequence length="76" mass="7404">IGQASAQPAVTNPAAAPDTQAPVATPPAVTVAAPSSGPSLAQTGAALGLKLIFLAVMAWAGSLVAGKGVEMTRRRP</sequence>
<reference evidence="3" key="1">
    <citation type="journal article" date="2014" name="Front. Microbiol.">
        <title>High frequency of phylogenetically diverse reductive dehalogenase-homologous genes in deep subseafloor sedimentary metagenomes.</title>
        <authorList>
            <person name="Kawai M."/>
            <person name="Futagami T."/>
            <person name="Toyoda A."/>
            <person name="Takaki Y."/>
            <person name="Nishi S."/>
            <person name="Hori S."/>
            <person name="Arai W."/>
            <person name="Tsubouchi T."/>
            <person name="Morono Y."/>
            <person name="Uchiyama I."/>
            <person name="Ito T."/>
            <person name="Fujiyama A."/>
            <person name="Inagaki F."/>
            <person name="Takami H."/>
        </authorList>
    </citation>
    <scope>NUCLEOTIDE SEQUENCE</scope>
    <source>
        <strain evidence="3">Expedition CK06-06</strain>
    </source>
</reference>
<gene>
    <name evidence="3" type="ORF">S12H4_34880</name>
</gene>
<evidence type="ECO:0000256" key="1">
    <source>
        <dbReference type="SAM" id="MobiDB-lite"/>
    </source>
</evidence>
<dbReference type="AlphaFoldDB" id="X1SMS6"/>
<organism evidence="3">
    <name type="scientific">marine sediment metagenome</name>
    <dbReference type="NCBI Taxonomy" id="412755"/>
    <lineage>
        <taxon>unclassified sequences</taxon>
        <taxon>metagenomes</taxon>
        <taxon>ecological metagenomes</taxon>
    </lineage>
</organism>
<comment type="caution">
    <text evidence="3">The sequence shown here is derived from an EMBL/GenBank/DDBJ whole genome shotgun (WGS) entry which is preliminary data.</text>
</comment>